<feature type="region of interest" description="Disordered" evidence="1">
    <location>
        <begin position="80"/>
        <end position="106"/>
    </location>
</feature>
<evidence type="ECO:0000313" key="2">
    <source>
        <dbReference type="EMBL" id="CAH2223913.1"/>
    </source>
</evidence>
<evidence type="ECO:0000256" key="1">
    <source>
        <dbReference type="SAM" id="MobiDB-lite"/>
    </source>
</evidence>
<dbReference type="AlphaFoldDB" id="A0AAD1VLC9"/>
<organism evidence="2 3">
    <name type="scientific">Pelobates cultripes</name>
    <name type="common">Western spadefoot toad</name>
    <dbReference type="NCBI Taxonomy" id="61616"/>
    <lineage>
        <taxon>Eukaryota</taxon>
        <taxon>Metazoa</taxon>
        <taxon>Chordata</taxon>
        <taxon>Craniata</taxon>
        <taxon>Vertebrata</taxon>
        <taxon>Euteleostomi</taxon>
        <taxon>Amphibia</taxon>
        <taxon>Batrachia</taxon>
        <taxon>Anura</taxon>
        <taxon>Pelobatoidea</taxon>
        <taxon>Pelobatidae</taxon>
        <taxon>Pelobates</taxon>
    </lineage>
</organism>
<feature type="non-terminal residue" evidence="2">
    <location>
        <position position="1"/>
    </location>
</feature>
<dbReference type="EMBL" id="OW240912">
    <property type="protein sequence ID" value="CAH2223913.1"/>
    <property type="molecule type" value="Genomic_DNA"/>
</dbReference>
<gene>
    <name evidence="2" type="ORF">PECUL_23A030874</name>
</gene>
<feature type="compositionally biased region" description="Basic and acidic residues" evidence="1">
    <location>
        <begin position="206"/>
        <end position="220"/>
    </location>
</feature>
<accession>A0AAD1VLC9</accession>
<feature type="compositionally biased region" description="Polar residues" evidence="1">
    <location>
        <begin position="221"/>
        <end position="234"/>
    </location>
</feature>
<protein>
    <submittedName>
        <fullName evidence="2">Protocadherin-9 isoform X2</fullName>
    </submittedName>
</protein>
<dbReference type="Proteomes" id="UP001295444">
    <property type="component" value="Chromosome 01"/>
</dbReference>
<reference evidence="2" key="1">
    <citation type="submission" date="2022-03" db="EMBL/GenBank/DDBJ databases">
        <authorList>
            <person name="Alioto T."/>
            <person name="Alioto T."/>
            <person name="Gomez Garrido J."/>
        </authorList>
    </citation>
    <scope>NUCLEOTIDE SEQUENCE</scope>
</reference>
<feature type="region of interest" description="Disordered" evidence="1">
    <location>
        <begin position="203"/>
        <end position="234"/>
    </location>
</feature>
<name>A0AAD1VLC9_PELCU</name>
<keyword evidence="3" id="KW-1185">Reference proteome</keyword>
<feature type="region of interest" description="Disordered" evidence="1">
    <location>
        <begin position="121"/>
        <end position="146"/>
    </location>
</feature>
<sequence>GGTTVHCNCLACTATFLHTPSDYGKLIYRTDPASTLAADTFSPTLVFSVRGQDLPLHEILNASCENNAIQSHRRVTFHLPDGSQESCSDSGLGDHEPVGSGTLISHPLPLVQPQDEFYDQASPDKRTEADGNSDPNSDGPLGPRGLAEATEMCTQECLVLGHSDNCWMPPSLGPYQQPKSPLSSFAPQNDWLKKDKLVNGHTLTRNWKEDSNKNQFDDRNQYGSSDGHFTSGNHMSDIPLATLKSYKQVSGALESSKEQQL</sequence>
<proteinExistence type="predicted"/>
<evidence type="ECO:0000313" key="3">
    <source>
        <dbReference type="Proteomes" id="UP001295444"/>
    </source>
</evidence>